<dbReference type="AlphaFoldDB" id="A0A0R1JXH3"/>
<dbReference type="EMBL" id="AZDJ01000013">
    <property type="protein sequence ID" value="KRK73417.1"/>
    <property type="molecule type" value="Genomic_DNA"/>
</dbReference>
<name>A0A0R1JXH3_9LACO</name>
<organism evidence="2 3">
    <name type="scientific">Lacticaseibacillus nasuensis JCM 17158</name>
    <dbReference type="NCBI Taxonomy" id="1291734"/>
    <lineage>
        <taxon>Bacteria</taxon>
        <taxon>Bacillati</taxon>
        <taxon>Bacillota</taxon>
        <taxon>Bacilli</taxon>
        <taxon>Lactobacillales</taxon>
        <taxon>Lactobacillaceae</taxon>
        <taxon>Lacticaseibacillus</taxon>
    </lineage>
</organism>
<reference evidence="2 3" key="1">
    <citation type="journal article" date="2015" name="Genome Announc.">
        <title>Expanding the biotechnology potential of lactobacilli through comparative genomics of 213 strains and associated genera.</title>
        <authorList>
            <person name="Sun Z."/>
            <person name="Harris H.M."/>
            <person name="McCann A."/>
            <person name="Guo C."/>
            <person name="Argimon S."/>
            <person name="Zhang W."/>
            <person name="Yang X."/>
            <person name="Jeffery I.B."/>
            <person name="Cooney J.C."/>
            <person name="Kagawa T.F."/>
            <person name="Liu W."/>
            <person name="Song Y."/>
            <person name="Salvetti E."/>
            <person name="Wrobel A."/>
            <person name="Rasinkangas P."/>
            <person name="Parkhill J."/>
            <person name="Rea M.C."/>
            <person name="O'Sullivan O."/>
            <person name="Ritari J."/>
            <person name="Douillard F.P."/>
            <person name="Paul Ross R."/>
            <person name="Yang R."/>
            <person name="Briner A.E."/>
            <person name="Felis G.E."/>
            <person name="de Vos W.M."/>
            <person name="Barrangou R."/>
            <person name="Klaenhammer T.R."/>
            <person name="Caufield P.W."/>
            <person name="Cui Y."/>
            <person name="Zhang H."/>
            <person name="O'Toole P.W."/>
        </authorList>
    </citation>
    <scope>NUCLEOTIDE SEQUENCE [LARGE SCALE GENOMIC DNA]</scope>
    <source>
        <strain evidence="2 3">JCM 17158</strain>
    </source>
</reference>
<dbReference type="PATRIC" id="fig|1291734.4.peg.1307"/>
<keyword evidence="1" id="KW-1133">Transmembrane helix</keyword>
<evidence type="ECO:0000313" key="3">
    <source>
        <dbReference type="Proteomes" id="UP000051804"/>
    </source>
</evidence>
<protein>
    <submittedName>
        <fullName evidence="2">Uncharacterized protein</fullName>
    </submittedName>
</protein>
<evidence type="ECO:0000256" key="1">
    <source>
        <dbReference type="SAM" id="Phobius"/>
    </source>
</evidence>
<comment type="caution">
    <text evidence="2">The sequence shown here is derived from an EMBL/GenBank/DDBJ whole genome shotgun (WGS) entry which is preliminary data.</text>
</comment>
<dbReference type="STRING" id="1291734.FD02_GL001276"/>
<proteinExistence type="predicted"/>
<accession>A0A0R1JXH3</accession>
<evidence type="ECO:0000313" key="2">
    <source>
        <dbReference type="EMBL" id="KRK73417.1"/>
    </source>
</evidence>
<feature type="transmembrane region" description="Helical" evidence="1">
    <location>
        <begin position="6"/>
        <end position="23"/>
    </location>
</feature>
<sequence>MHLNTVVTAITGTGIVGAIVWGAKTIKRRIELDRGAHERKLAMLEDNDRLQHAGMVALLHHEIYELCNGHIERGSISTGDLDDLGYLFTSYKALGGNGTGEALYKKVLALPIKNQEESA</sequence>
<dbReference type="Proteomes" id="UP000051804">
    <property type="component" value="Unassembled WGS sequence"/>
</dbReference>
<keyword evidence="3" id="KW-1185">Reference proteome</keyword>
<keyword evidence="1" id="KW-0472">Membrane</keyword>
<gene>
    <name evidence="2" type="ORF">FD02_GL001276</name>
</gene>
<keyword evidence="1" id="KW-0812">Transmembrane</keyword>